<keyword evidence="2" id="KW-1185">Reference proteome</keyword>
<evidence type="ECO:0000313" key="1">
    <source>
        <dbReference type="EMBL" id="EYB90891.1"/>
    </source>
</evidence>
<reference evidence="2" key="1">
    <citation type="journal article" date="2015" name="Nat. Genet.">
        <title>The genome and transcriptome of the zoonotic hookworm Ancylostoma ceylanicum identify infection-specific gene families.</title>
        <authorList>
            <person name="Schwarz E.M."/>
            <person name="Hu Y."/>
            <person name="Antoshechkin I."/>
            <person name="Miller M.M."/>
            <person name="Sternberg P.W."/>
            <person name="Aroian R.V."/>
        </authorList>
    </citation>
    <scope>NUCLEOTIDE SEQUENCE</scope>
    <source>
        <strain evidence="2">HY135</strain>
    </source>
</reference>
<dbReference type="Proteomes" id="UP000024635">
    <property type="component" value="Unassembled WGS sequence"/>
</dbReference>
<proteinExistence type="predicted"/>
<dbReference type="EMBL" id="JARK01001548">
    <property type="protein sequence ID" value="EYB90891.1"/>
    <property type="molecule type" value="Genomic_DNA"/>
</dbReference>
<comment type="caution">
    <text evidence="1">The sequence shown here is derived from an EMBL/GenBank/DDBJ whole genome shotgun (WGS) entry which is preliminary data.</text>
</comment>
<protein>
    <submittedName>
        <fullName evidence="1">Uncharacterized protein</fullName>
    </submittedName>
</protein>
<dbReference type="AlphaFoldDB" id="A0A016SKM1"/>
<name>A0A016SKM1_9BILA</name>
<sequence>MDNMKGRQFVEDNEFLNSRERHCLMNLRETKKFLAAKFKNPLVGKLGKRPRVTYPILRSFCAVHYWGLFPETEILMGMISSRECYLLFPQFRNCCL</sequence>
<gene>
    <name evidence="1" type="primary">Acey_s0212.g2221</name>
    <name evidence="1" type="ORF">Y032_0212g2221</name>
</gene>
<organism evidence="1 2">
    <name type="scientific">Ancylostoma ceylanicum</name>
    <dbReference type="NCBI Taxonomy" id="53326"/>
    <lineage>
        <taxon>Eukaryota</taxon>
        <taxon>Metazoa</taxon>
        <taxon>Ecdysozoa</taxon>
        <taxon>Nematoda</taxon>
        <taxon>Chromadorea</taxon>
        <taxon>Rhabditida</taxon>
        <taxon>Rhabditina</taxon>
        <taxon>Rhabditomorpha</taxon>
        <taxon>Strongyloidea</taxon>
        <taxon>Ancylostomatidae</taxon>
        <taxon>Ancylostomatinae</taxon>
        <taxon>Ancylostoma</taxon>
    </lineage>
</organism>
<evidence type="ECO:0000313" key="2">
    <source>
        <dbReference type="Proteomes" id="UP000024635"/>
    </source>
</evidence>
<accession>A0A016SKM1</accession>